<gene>
    <name evidence="3" type="ORF">TRFO_04085</name>
</gene>
<organism evidence="3 4">
    <name type="scientific">Tritrichomonas foetus</name>
    <dbReference type="NCBI Taxonomy" id="1144522"/>
    <lineage>
        <taxon>Eukaryota</taxon>
        <taxon>Metamonada</taxon>
        <taxon>Parabasalia</taxon>
        <taxon>Tritrichomonadida</taxon>
        <taxon>Tritrichomonadidae</taxon>
        <taxon>Tritrichomonas</taxon>
    </lineage>
</organism>
<dbReference type="InterPro" id="IPR051884">
    <property type="entry name" value="Bis(5'-adenosyl)-TPase_reg"/>
</dbReference>
<feature type="domain" description="HIT" evidence="2">
    <location>
        <begin position="1"/>
        <end position="61"/>
    </location>
</feature>
<dbReference type="InterPro" id="IPR011146">
    <property type="entry name" value="HIT-like"/>
</dbReference>
<dbReference type="SUPFAM" id="SSF54197">
    <property type="entry name" value="HIT-like"/>
    <property type="match status" value="1"/>
</dbReference>
<dbReference type="PANTHER" id="PTHR46243:SF1">
    <property type="entry name" value="BIS(5'-ADENOSYL)-TRIPHOSPHATASE"/>
    <property type="match status" value="1"/>
</dbReference>
<comment type="caution">
    <text evidence="3">The sequence shown here is derived from an EMBL/GenBank/DDBJ whole genome shotgun (WGS) entry which is preliminary data.</text>
</comment>
<dbReference type="RefSeq" id="XP_068364260.1">
    <property type="nucleotide sequence ID" value="XM_068491676.1"/>
</dbReference>
<dbReference type="GO" id="GO:0003824">
    <property type="term" value="F:catalytic activity"/>
    <property type="evidence" value="ECO:0007669"/>
    <property type="project" value="InterPro"/>
</dbReference>
<reference evidence="3" key="1">
    <citation type="submission" date="2016-10" db="EMBL/GenBank/DDBJ databases">
        <authorList>
            <person name="Benchimol M."/>
            <person name="Almeida L.G."/>
            <person name="Vasconcelos A.T."/>
            <person name="Perreira-Neves A."/>
            <person name="Rosa I.A."/>
            <person name="Tasca T."/>
            <person name="Bogo M.R."/>
            <person name="de Souza W."/>
        </authorList>
    </citation>
    <scope>NUCLEOTIDE SEQUENCE [LARGE SCALE GENOMIC DNA]</scope>
    <source>
        <strain evidence="3">K</strain>
    </source>
</reference>
<name>A0A1J4KMU6_9EUKA</name>
<dbReference type="PROSITE" id="PS51084">
    <property type="entry name" value="HIT_2"/>
    <property type="match status" value="1"/>
</dbReference>
<dbReference type="VEuPathDB" id="TrichDB:TRFO_04085"/>
<proteinExistence type="predicted"/>
<accession>A0A1J4KMU6</accession>
<evidence type="ECO:0000313" key="3">
    <source>
        <dbReference type="EMBL" id="OHT11124.1"/>
    </source>
</evidence>
<evidence type="ECO:0000259" key="2">
    <source>
        <dbReference type="PROSITE" id="PS51084"/>
    </source>
</evidence>
<evidence type="ECO:0000256" key="1">
    <source>
        <dbReference type="PROSITE-ProRule" id="PRU00464"/>
    </source>
</evidence>
<dbReference type="OrthoDB" id="680339at2759"/>
<evidence type="ECO:0000313" key="4">
    <source>
        <dbReference type="Proteomes" id="UP000179807"/>
    </source>
</evidence>
<dbReference type="Gene3D" id="3.30.428.10">
    <property type="entry name" value="HIT-like"/>
    <property type="match status" value="1"/>
</dbReference>
<dbReference type="PANTHER" id="PTHR46243">
    <property type="entry name" value="BIS(5'-ADENOSYL)-TRIPHOSPHATASE"/>
    <property type="match status" value="1"/>
</dbReference>
<dbReference type="GeneID" id="94826380"/>
<dbReference type="EMBL" id="MLAK01000594">
    <property type="protein sequence ID" value="OHT11124.1"/>
    <property type="molecule type" value="Genomic_DNA"/>
</dbReference>
<dbReference type="Pfam" id="PF01230">
    <property type="entry name" value="HIT"/>
    <property type="match status" value="1"/>
</dbReference>
<sequence>MTKEEKIDLANTIQKVGDVMKEILHKKYISVTIQDGPLAGQTVPHVHAHVFVKNNTSDEVFCSQSVPDEKRIENSNLYRSYFQK</sequence>
<feature type="short sequence motif" description="Histidine triad motif" evidence="1">
    <location>
        <begin position="45"/>
        <end position="49"/>
    </location>
</feature>
<dbReference type="Proteomes" id="UP000179807">
    <property type="component" value="Unassembled WGS sequence"/>
</dbReference>
<keyword evidence="4" id="KW-1185">Reference proteome</keyword>
<protein>
    <submittedName>
        <fullName evidence="3">Histidine triad (Hit) protein</fullName>
    </submittedName>
</protein>
<dbReference type="InterPro" id="IPR036265">
    <property type="entry name" value="HIT-like_sf"/>
</dbReference>
<dbReference type="AlphaFoldDB" id="A0A1J4KMU6"/>